<feature type="domain" description="Glycosyl transferase family 25" evidence="1">
    <location>
        <begin position="3"/>
        <end position="99"/>
    </location>
</feature>
<proteinExistence type="predicted"/>
<dbReference type="OrthoDB" id="259382at2"/>
<dbReference type="GO" id="GO:0016740">
    <property type="term" value="F:transferase activity"/>
    <property type="evidence" value="ECO:0007669"/>
    <property type="project" value="UniProtKB-KW"/>
</dbReference>
<gene>
    <name evidence="2" type="ORF">CVM52_18835</name>
</gene>
<protein>
    <submittedName>
        <fullName evidence="2">Glycosyl transferase family 25</fullName>
    </submittedName>
</protein>
<dbReference type="Pfam" id="PF01755">
    <property type="entry name" value="Glyco_transf_25"/>
    <property type="match status" value="1"/>
</dbReference>
<dbReference type="CDD" id="cd06532">
    <property type="entry name" value="Glyco_transf_25"/>
    <property type="match status" value="1"/>
</dbReference>
<keyword evidence="3" id="KW-1185">Reference proteome</keyword>
<keyword evidence="2" id="KW-0808">Transferase</keyword>
<accession>A0A2M8IX36</accession>
<evidence type="ECO:0000313" key="2">
    <source>
        <dbReference type="EMBL" id="PJE35103.1"/>
    </source>
</evidence>
<sequence>MRSYIIHMSSSTARRANAEQLLQDLPAAELVEAVDGRDPAQLAGMAVHSGDLHAPAYPFALRPPEIGVFLSHRRCWQKLVESGADFALIAEDDLAVSPDGLARALALVAAHGRPDMYIRLPVKDRERAGRVLARDAEMRLLLPRVIGLQCICQVVGRDAAARLLAATAAIDRPVDTLLQMHWVTGQPVHTILPNGNREVAAQIGGSTIQARPSGGRLSREIKRALYRAQLWLRPQR</sequence>
<dbReference type="AlphaFoldDB" id="A0A2M8IX36"/>
<evidence type="ECO:0000259" key="1">
    <source>
        <dbReference type="Pfam" id="PF01755"/>
    </source>
</evidence>
<evidence type="ECO:0000313" key="3">
    <source>
        <dbReference type="Proteomes" id="UP000231553"/>
    </source>
</evidence>
<dbReference type="RefSeq" id="WP_100163982.1">
    <property type="nucleotide sequence ID" value="NZ_PGTB01000114.1"/>
</dbReference>
<organism evidence="2 3">
    <name type="scientific">Pseudooceanicola lipolyticus</name>
    <dbReference type="NCBI Taxonomy" id="2029104"/>
    <lineage>
        <taxon>Bacteria</taxon>
        <taxon>Pseudomonadati</taxon>
        <taxon>Pseudomonadota</taxon>
        <taxon>Alphaproteobacteria</taxon>
        <taxon>Rhodobacterales</taxon>
        <taxon>Paracoccaceae</taxon>
        <taxon>Pseudooceanicola</taxon>
    </lineage>
</organism>
<dbReference type="InterPro" id="IPR002654">
    <property type="entry name" value="Glyco_trans_25"/>
</dbReference>
<name>A0A2M8IX36_9RHOB</name>
<comment type="caution">
    <text evidence="2">The sequence shown here is derived from an EMBL/GenBank/DDBJ whole genome shotgun (WGS) entry which is preliminary data.</text>
</comment>
<dbReference type="EMBL" id="PGTB01000114">
    <property type="protein sequence ID" value="PJE35103.1"/>
    <property type="molecule type" value="Genomic_DNA"/>
</dbReference>
<dbReference type="Proteomes" id="UP000231553">
    <property type="component" value="Unassembled WGS sequence"/>
</dbReference>
<reference evidence="2 3" key="1">
    <citation type="journal article" date="2018" name="Int. J. Syst. Evol. Microbiol.">
        <title>Pseudooceanicola lipolyticus sp. nov., a marine alphaproteobacterium, reclassification of Oceanicola flagellatus as Pseudooceanicola flagellatus comb. nov. and emended description of the genus Pseudooceanicola.</title>
        <authorList>
            <person name="Huang M.-M."/>
            <person name="Guo L.-L."/>
            <person name="Wu Y.-H."/>
            <person name="Lai Q.-L."/>
            <person name="Shao Z.-Z."/>
            <person name="Wang C.-S."/>
            <person name="Wu M."/>
            <person name="Xu X.-W."/>
        </authorList>
    </citation>
    <scope>NUCLEOTIDE SEQUENCE [LARGE SCALE GENOMIC DNA]</scope>
    <source>
        <strain evidence="2 3">157</strain>
    </source>
</reference>